<dbReference type="GeneID" id="54346323"/>
<organism evidence="1 2">
    <name type="scientific">Didymella exigua CBS 183.55</name>
    <dbReference type="NCBI Taxonomy" id="1150837"/>
    <lineage>
        <taxon>Eukaryota</taxon>
        <taxon>Fungi</taxon>
        <taxon>Dikarya</taxon>
        <taxon>Ascomycota</taxon>
        <taxon>Pezizomycotina</taxon>
        <taxon>Dothideomycetes</taxon>
        <taxon>Pleosporomycetidae</taxon>
        <taxon>Pleosporales</taxon>
        <taxon>Pleosporineae</taxon>
        <taxon>Didymellaceae</taxon>
        <taxon>Didymella</taxon>
    </lineage>
</organism>
<proteinExistence type="predicted"/>
<dbReference type="AlphaFoldDB" id="A0A6A5RE01"/>
<reference evidence="1" key="1">
    <citation type="journal article" date="2020" name="Stud. Mycol.">
        <title>101 Dothideomycetes genomes: a test case for predicting lifestyles and emergence of pathogens.</title>
        <authorList>
            <person name="Haridas S."/>
            <person name="Albert R."/>
            <person name="Binder M."/>
            <person name="Bloem J."/>
            <person name="Labutti K."/>
            <person name="Salamov A."/>
            <person name="Andreopoulos B."/>
            <person name="Baker S."/>
            <person name="Barry K."/>
            <person name="Bills G."/>
            <person name="Bluhm B."/>
            <person name="Cannon C."/>
            <person name="Castanera R."/>
            <person name="Culley D."/>
            <person name="Daum C."/>
            <person name="Ezra D."/>
            <person name="Gonzalez J."/>
            <person name="Henrissat B."/>
            <person name="Kuo A."/>
            <person name="Liang C."/>
            <person name="Lipzen A."/>
            <person name="Lutzoni F."/>
            <person name="Magnuson J."/>
            <person name="Mondo S."/>
            <person name="Nolan M."/>
            <person name="Ohm R."/>
            <person name="Pangilinan J."/>
            <person name="Park H.-J."/>
            <person name="Ramirez L."/>
            <person name="Alfaro M."/>
            <person name="Sun H."/>
            <person name="Tritt A."/>
            <person name="Yoshinaga Y."/>
            <person name="Zwiers L.-H."/>
            <person name="Turgeon B."/>
            <person name="Goodwin S."/>
            <person name="Spatafora J."/>
            <person name="Crous P."/>
            <person name="Grigoriev I."/>
        </authorList>
    </citation>
    <scope>NUCLEOTIDE SEQUENCE</scope>
    <source>
        <strain evidence="1">CBS 183.55</strain>
    </source>
</reference>
<dbReference type="Proteomes" id="UP000800082">
    <property type="component" value="Unassembled WGS sequence"/>
</dbReference>
<accession>A0A6A5RE01</accession>
<evidence type="ECO:0000313" key="1">
    <source>
        <dbReference type="EMBL" id="KAF1925334.1"/>
    </source>
</evidence>
<evidence type="ECO:0000313" key="2">
    <source>
        <dbReference type="Proteomes" id="UP000800082"/>
    </source>
</evidence>
<dbReference type="EMBL" id="ML978985">
    <property type="protein sequence ID" value="KAF1925334.1"/>
    <property type="molecule type" value="Genomic_DNA"/>
</dbReference>
<name>A0A6A5RE01_9PLEO</name>
<sequence>HVVTFSDSLQTKSRLNRNASESPFLHLPPELRNRIYSYVSTSITLPVCKPFGRWGSS</sequence>
<keyword evidence="2" id="KW-1185">Reference proteome</keyword>
<dbReference type="RefSeq" id="XP_033445586.1">
    <property type="nucleotide sequence ID" value="XM_033588676.1"/>
</dbReference>
<protein>
    <recommendedName>
        <fullName evidence="3">F-box domain-containing protein</fullName>
    </recommendedName>
</protein>
<evidence type="ECO:0008006" key="3">
    <source>
        <dbReference type="Google" id="ProtNLM"/>
    </source>
</evidence>
<feature type="non-terminal residue" evidence="1">
    <location>
        <position position="1"/>
    </location>
</feature>
<gene>
    <name evidence="1" type="ORF">M421DRAFT_259560</name>
</gene>